<dbReference type="Gene3D" id="2.30.30.90">
    <property type="match status" value="1"/>
</dbReference>
<evidence type="ECO:0000256" key="1">
    <source>
        <dbReference type="ARBA" id="ARBA00004496"/>
    </source>
</evidence>
<evidence type="ECO:0000256" key="7">
    <source>
        <dbReference type="ARBA" id="ARBA00023015"/>
    </source>
</evidence>
<evidence type="ECO:0000256" key="3">
    <source>
        <dbReference type="ARBA" id="ARBA00011738"/>
    </source>
</evidence>
<keyword evidence="8" id="KW-0238">DNA-binding</keyword>
<keyword evidence="5" id="KW-0678">Repressor</keyword>
<accession>A0A832I3M1</accession>
<organism evidence="14">
    <name type="scientific">Eiseniibacteriota bacterium</name>
    <dbReference type="NCBI Taxonomy" id="2212470"/>
    <lineage>
        <taxon>Bacteria</taxon>
        <taxon>Candidatus Eiseniibacteriota</taxon>
    </lineage>
</organism>
<dbReference type="Gene3D" id="1.10.10.10">
    <property type="entry name" value="Winged helix-like DNA-binding domain superfamily/Winged helix DNA-binding domain"/>
    <property type="match status" value="1"/>
</dbReference>
<dbReference type="PROSITE" id="PS50944">
    <property type="entry name" value="HTH_DTXR"/>
    <property type="match status" value="1"/>
</dbReference>
<dbReference type="InterPro" id="IPR036388">
    <property type="entry name" value="WH-like_DNA-bd_sf"/>
</dbReference>
<dbReference type="Pfam" id="PF02742">
    <property type="entry name" value="Fe_dep_repr_C"/>
    <property type="match status" value="1"/>
</dbReference>
<dbReference type="Gene3D" id="1.10.60.10">
    <property type="entry name" value="Iron dependent repressor, metal binding and dimerisation domain"/>
    <property type="match status" value="1"/>
</dbReference>
<keyword evidence="9" id="KW-0010">Activator</keyword>
<dbReference type="SUPFAM" id="SSF46785">
    <property type="entry name" value="Winged helix' DNA-binding domain"/>
    <property type="match status" value="1"/>
</dbReference>
<dbReference type="InterPro" id="IPR001367">
    <property type="entry name" value="Fe_dep_repressor"/>
</dbReference>
<dbReference type="InterPro" id="IPR050536">
    <property type="entry name" value="DtxR_MntR_Metal-Reg"/>
</dbReference>
<dbReference type="Pfam" id="PF04023">
    <property type="entry name" value="FeoA"/>
    <property type="match status" value="1"/>
</dbReference>
<dbReference type="GO" id="GO:0003677">
    <property type="term" value="F:DNA binding"/>
    <property type="evidence" value="ECO:0007669"/>
    <property type="project" value="UniProtKB-KW"/>
</dbReference>
<dbReference type="EMBL" id="DSQF01000030">
    <property type="protein sequence ID" value="HGZ44564.1"/>
    <property type="molecule type" value="Genomic_DNA"/>
</dbReference>
<sequence>MTARALSRSRQDYLKALYALAPEGEAVSTSRLAARLGVAAPSVTGMLGALARERLVRYAPRGGARLTAQGRRAAIEMVRRHRILETFLVRVLGLDWSEVHEDAEVLEHHISDRVLEAIDRLVGHPGEDPHGHPIPDRRGRLPRRTLSPLAALAEGAQGTVREIREADGARMARWKEAGLVPGAAVRMRAVRGPEGVFEIEVGGRRFVTASDGLDGVLIERAARRETR</sequence>
<evidence type="ECO:0000256" key="5">
    <source>
        <dbReference type="ARBA" id="ARBA00022491"/>
    </source>
</evidence>
<evidence type="ECO:0000256" key="4">
    <source>
        <dbReference type="ARBA" id="ARBA00022490"/>
    </source>
</evidence>
<dbReference type="GO" id="GO:0005737">
    <property type="term" value="C:cytoplasm"/>
    <property type="evidence" value="ECO:0007669"/>
    <property type="project" value="UniProtKB-SubCell"/>
</dbReference>
<keyword evidence="11" id="KW-0464">Manganese</keyword>
<comment type="subunit">
    <text evidence="3">Homodimer.</text>
</comment>
<keyword evidence="4" id="KW-0963">Cytoplasm</keyword>
<reference evidence="14" key="1">
    <citation type="journal article" date="2020" name="mSystems">
        <title>Genome- and Community-Level Interaction Insights into Carbon Utilization and Element Cycling Functions of Hydrothermarchaeota in Hydrothermal Sediment.</title>
        <authorList>
            <person name="Zhou Z."/>
            <person name="Liu Y."/>
            <person name="Xu W."/>
            <person name="Pan J."/>
            <person name="Luo Z.H."/>
            <person name="Li M."/>
        </authorList>
    </citation>
    <scope>NUCLEOTIDE SEQUENCE [LARGE SCALE GENOMIC DNA]</scope>
    <source>
        <strain evidence="14">SpSt-381</strain>
    </source>
</reference>
<dbReference type="PANTHER" id="PTHR33238">
    <property type="entry name" value="IRON (METAL) DEPENDENT REPRESSOR, DTXR FAMILY"/>
    <property type="match status" value="1"/>
</dbReference>
<evidence type="ECO:0000259" key="13">
    <source>
        <dbReference type="PROSITE" id="PS50944"/>
    </source>
</evidence>
<dbReference type="InterPro" id="IPR036421">
    <property type="entry name" value="Fe_dep_repressor_sf"/>
</dbReference>
<dbReference type="SUPFAM" id="SSF47979">
    <property type="entry name" value="Iron-dependent repressor protein, dimerization domain"/>
    <property type="match status" value="1"/>
</dbReference>
<dbReference type="Pfam" id="PF01325">
    <property type="entry name" value="Fe_dep_repress"/>
    <property type="match status" value="1"/>
</dbReference>
<keyword evidence="7" id="KW-0805">Transcription regulation</keyword>
<comment type="similarity">
    <text evidence="2">Belongs to the DtxR/MntR family.</text>
</comment>
<dbReference type="InterPro" id="IPR008988">
    <property type="entry name" value="Transcriptional_repressor_C"/>
</dbReference>
<dbReference type="InterPro" id="IPR007167">
    <property type="entry name" value="Fe-transptr_FeoA-like"/>
</dbReference>
<dbReference type="SUPFAM" id="SSF50037">
    <property type="entry name" value="C-terminal domain of transcriptional repressors"/>
    <property type="match status" value="1"/>
</dbReference>
<dbReference type="InterPro" id="IPR022687">
    <property type="entry name" value="HTH_DTXR"/>
</dbReference>
<evidence type="ECO:0000256" key="6">
    <source>
        <dbReference type="ARBA" id="ARBA00023004"/>
    </source>
</evidence>
<evidence type="ECO:0000256" key="9">
    <source>
        <dbReference type="ARBA" id="ARBA00023159"/>
    </source>
</evidence>
<protein>
    <recommendedName>
        <fullName evidence="12">Manganese transport regulator</fullName>
    </recommendedName>
</protein>
<evidence type="ECO:0000256" key="8">
    <source>
        <dbReference type="ARBA" id="ARBA00023125"/>
    </source>
</evidence>
<dbReference type="GO" id="GO:0046914">
    <property type="term" value="F:transition metal ion binding"/>
    <property type="evidence" value="ECO:0007669"/>
    <property type="project" value="InterPro"/>
</dbReference>
<proteinExistence type="inferred from homology"/>
<evidence type="ECO:0000313" key="14">
    <source>
        <dbReference type="EMBL" id="HGZ44564.1"/>
    </source>
</evidence>
<comment type="subcellular location">
    <subcellularLocation>
        <location evidence="1">Cytoplasm</location>
    </subcellularLocation>
</comment>
<dbReference type="InterPro" id="IPR022689">
    <property type="entry name" value="Iron_dep_repressor"/>
</dbReference>
<feature type="domain" description="HTH dtxR-type" evidence="13">
    <location>
        <begin position="1"/>
        <end position="67"/>
    </location>
</feature>
<dbReference type="SMART" id="SM00529">
    <property type="entry name" value="HTH_DTXR"/>
    <property type="match status" value="1"/>
</dbReference>
<dbReference type="GO" id="GO:0003700">
    <property type="term" value="F:DNA-binding transcription factor activity"/>
    <property type="evidence" value="ECO:0007669"/>
    <property type="project" value="InterPro"/>
</dbReference>
<evidence type="ECO:0000256" key="12">
    <source>
        <dbReference type="ARBA" id="ARBA00032593"/>
    </source>
</evidence>
<keyword evidence="10" id="KW-0804">Transcription</keyword>
<dbReference type="InterPro" id="IPR038157">
    <property type="entry name" value="FeoA_core_dom"/>
</dbReference>
<dbReference type="InterPro" id="IPR036390">
    <property type="entry name" value="WH_DNA-bd_sf"/>
</dbReference>
<dbReference type="PANTHER" id="PTHR33238:SF11">
    <property type="entry name" value="TRANSCRIPTIONAL REGULATOR MNTR"/>
    <property type="match status" value="1"/>
</dbReference>
<comment type="caution">
    <text evidence="14">The sequence shown here is derived from an EMBL/GenBank/DDBJ whole genome shotgun (WGS) entry which is preliminary data.</text>
</comment>
<evidence type="ECO:0000256" key="11">
    <source>
        <dbReference type="ARBA" id="ARBA00023211"/>
    </source>
</evidence>
<dbReference type="AlphaFoldDB" id="A0A832I3M1"/>
<name>A0A832I3M1_UNCEI</name>
<evidence type="ECO:0000256" key="2">
    <source>
        <dbReference type="ARBA" id="ARBA00007871"/>
    </source>
</evidence>
<keyword evidence="6" id="KW-0408">Iron</keyword>
<gene>
    <name evidence="14" type="ORF">ENR23_14370</name>
</gene>
<dbReference type="GO" id="GO:0046983">
    <property type="term" value="F:protein dimerization activity"/>
    <property type="evidence" value="ECO:0007669"/>
    <property type="project" value="InterPro"/>
</dbReference>
<evidence type="ECO:0000256" key="10">
    <source>
        <dbReference type="ARBA" id="ARBA00023163"/>
    </source>
</evidence>